<dbReference type="EMBL" id="FOOT01000018">
    <property type="protein sequence ID" value="SFH40478.1"/>
    <property type="molecule type" value="Genomic_DNA"/>
</dbReference>
<gene>
    <name evidence="1" type="ORF">SAMN05421739_1188</name>
</gene>
<evidence type="ECO:0008006" key="3">
    <source>
        <dbReference type="Google" id="ProtNLM"/>
    </source>
</evidence>
<dbReference type="AlphaFoldDB" id="A0A1I2ZRP2"/>
<reference evidence="2" key="1">
    <citation type="submission" date="2016-10" db="EMBL/GenBank/DDBJ databases">
        <authorList>
            <person name="Varghese N."/>
            <person name="Submissions S."/>
        </authorList>
    </citation>
    <scope>NUCLEOTIDE SEQUENCE [LARGE SCALE GENOMIC DNA]</scope>
    <source>
        <strain evidence="2">LP51</strain>
    </source>
</reference>
<dbReference type="Proteomes" id="UP000198724">
    <property type="component" value="Unassembled WGS sequence"/>
</dbReference>
<dbReference type="STRING" id="1436961.SAMN05421739_1188"/>
<dbReference type="OrthoDB" id="2485468at2"/>
<keyword evidence="2" id="KW-1185">Reference proteome</keyword>
<name>A0A1I2ZRP2_9BACT</name>
<protein>
    <recommendedName>
        <fullName evidence="3">WG containing repeat-containing protein</fullName>
    </recommendedName>
</protein>
<proteinExistence type="predicted"/>
<evidence type="ECO:0000313" key="1">
    <source>
        <dbReference type="EMBL" id="SFH40478.1"/>
    </source>
</evidence>
<organism evidence="1 2">
    <name type="scientific">Pontibacter chinhatensis</name>
    <dbReference type="NCBI Taxonomy" id="1436961"/>
    <lineage>
        <taxon>Bacteria</taxon>
        <taxon>Pseudomonadati</taxon>
        <taxon>Bacteroidota</taxon>
        <taxon>Cytophagia</taxon>
        <taxon>Cytophagales</taxon>
        <taxon>Hymenobacteraceae</taxon>
        <taxon>Pontibacter</taxon>
    </lineage>
</organism>
<evidence type="ECO:0000313" key="2">
    <source>
        <dbReference type="Proteomes" id="UP000198724"/>
    </source>
</evidence>
<sequence length="119" mass="13535">MLVLKYSSLDKEKQLVKVMSNEKYGIFNIVAREVVVVPTFDCLQYHPHHNAIWAKQDGFYFRIDTQGDRIGNEQIAESDWAFVDKNDRCPSCAGGGCNRCYGFGIIPIGGDFTPYFMID</sequence>
<accession>A0A1I2ZRP2</accession>
<dbReference type="RefSeq" id="WP_092105789.1">
    <property type="nucleotide sequence ID" value="NZ_FOOT01000018.1"/>
</dbReference>